<accession>A0ABD0JU56</accession>
<dbReference type="PANTHER" id="PTHR12439">
    <property type="entry name" value="PLACENTAL PROTEIN 11-RELATED"/>
    <property type="match status" value="1"/>
</dbReference>
<evidence type="ECO:0000313" key="15">
    <source>
        <dbReference type="EMBL" id="KAK7478048.1"/>
    </source>
</evidence>
<dbReference type="EMBL" id="JACVVK020000335">
    <property type="protein sequence ID" value="KAK7478048.1"/>
    <property type="molecule type" value="Genomic_DNA"/>
</dbReference>
<evidence type="ECO:0000256" key="6">
    <source>
        <dbReference type="ARBA" id="ARBA00022759"/>
    </source>
</evidence>
<evidence type="ECO:0000256" key="7">
    <source>
        <dbReference type="ARBA" id="ARBA00022801"/>
    </source>
</evidence>
<feature type="non-terminal residue" evidence="15">
    <location>
        <position position="1"/>
    </location>
</feature>
<dbReference type="SUPFAM" id="SSF142877">
    <property type="entry name" value="EndoU-like"/>
    <property type="match status" value="1"/>
</dbReference>
<dbReference type="InterPro" id="IPR039787">
    <property type="entry name" value="ENDOU"/>
</dbReference>
<feature type="domain" description="EndoU" evidence="14">
    <location>
        <begin position="46"/>
        <end position="325"/>
    </location>
</feature>
<dbReference type="SMART" id="SM00201">
    <property type="entry name" value="SO"/>
    <property type="match status" value="1"/>
</dbReference>
<keyword evidence="7 12" id="KW-0378">Hydrolase</keyword>
<keyword evidence="16" id="KW-1185">Reference proteome</keyword>
<dbReference type="GO" id="GO:0016787">
    <property type="term" value="F:hydrolase activity"/>
    <property type="evidence" value="ECO:0007669"/>
    <property type="project" value="UniProtKB-KW"/>
</dbReference>
<keyword evidence="11" id="KW-0456">Lyase</keyword>
<dbReference type="InterPro" id="IPR018998">
    <property type="entry name" value="EndoU_C"/>
</dbReference>
<organism evidence="15 16">
    <name type="scientific">Batillaria attramentaria</name>
    <dbReference type="NCBI Taxonomy" id="370345"/>
    <lineage>
        <taxon>Eukaryota</taxon>
        <taxon>Metazoa</taxon>
        <taxon>Spiralia</taxon>
        <taxon>Lophotrochozoa</taxon>
        <taxon>Mollusca</taxon>
        <taxon>Gastropoda</taxon>
        <taxon>Caenogastropoda</taxon>
        <taxon>Sorbeoconcha</taxon>
        <taxon>Cerithioidea</taxon>
        <taxon>Batillariidae</taxon>
        <taxon>Batillaria</taxon>
    </lineage>
</organism>
<keyword evidence="10 12" id="KW-0464">Manganese</keyword>
<comment type="similarity">
    <text evidence="2 12">Belongs to the ENDOU family.</text>
</comment>
<dbReference type="Pfam" id="PF09412">
    <property type="entry name" value="XendoU"/>
    <property type="match status" value="1"/>
</dbReference>
<evidence type="ECO:0000256" key="4">
    <source>
        <dbReference type="ARBA" id="ARBA00022722"/>
    </source>
</evidence>
<dbReference type="InterPro" id="IPR037227">
    <property type="entry name" value="EndoU-like"/>
</dbReference>
<dbReference type="EC" id="4.6.1.-" evidence="12"/>
<evidence type="ECO:0000256" key="10">
    <source>
        <dbReference type="ARBA" id="ARBA00023211"/>
    </source>
</evidence>
<comment type="catalytic activity">
    <reaction evidence="12">
        <text>ribonucleotidyl-uridine-RNA = a 5'-end dephospho-uridine-RNA + a 3'-end 2',3'-cyclophospho-ribonucleotide-RNA</text>
        <dbReference type="Rhea" id="RHEA:67792"/>
        <dbReference type="Rhea" id="RHEA-COMP:10464"/>
        <dbReference type="Rhea" id="RHEA-COMP:17354"/>
        <dbReference type="Rhea" id="RHEA-COMP:17356"/>
        <dbReference type="ChEBI" id="CHEBI:83064"/>
        <dbReference type="ChEBI" id="CHEBI:173117"/>
        <dbReference type="ChEBI" id="CHEBI:173224"/>
    </reaction>
</comment>
<protein>
    <recommendedName>
        <fullName evidence="12">Uridylate-specific endoribonuclease</fullName>
        <ecNumber evidence="12">4.6.1.-</ecNumber>
    </recommendedName>
</protein>
<dbReference type="InterPro" id="IPR036024">
    <property type="entry name" value="Somatomedin_B-like_dom_sf"/>
</dbReference>
<dbReference type="Proteomes" id="UP001519460">
    <property type="component" value="Unassembled WGS sequence"/>
</dbReference>
<dbReference type="GO" id="GO:0003723">
    <property type="term" value="F:RNA binding"/>
    <property type="evidence" value="ECO:0007669"/>
    <property type="project" value="UniProtKB-UniRule"/>
</dbReference>
<keyword evidence="4 12" id="KW-0540">Nuclease</keyword>
<comment type="cofactor">
    <cofactor evidence="1 12">
        <name>Mn(2+)</name>
        <dbReference type="ChEBI" id="CHEBI:29035"/>
    </cofactor>
</comment>
<keyword evidence="9" id="KW-1015">Disulfide bond</keyword>
<dbReference type="GO" id="GO:0004521">
    <property type="term" value="F:RNA endonuclease activity"/>
    <property type="evidence" value="ECO:0007669"/>
    <property type="project" value="UniProtKB-UniRule"/>
</dbReference>
<comment type="caution">
    <text evidence="15">The sequence shown here is derived from an EMBL/GenBank/DDBJ whole genome shotgun (WGS) entry which is preliminary data.</text>
</comment>
<dbReference type="Pfam" id="PF01033">
    <property type="entry name" value="Somatomedin_B"/>
    <property type="match status" value="1"/>
</dbReference>
<dbReference type="Gene3D" id="4.10.410.20">
    <property type="match status" value="1"/>
</dbReference>
<evidence type="ECO:0000313" key="16">
    <source>
        <dbReference type="Proteomes" id="UP001519460"/>
    </source>
</evidence>
<gene>
    <name evidence="15" type="ORF">BaRGS_00030724</name>
</gene>
<reference evidence="15 16" key="1">
    <citation type="journal article" date="2023" name="Sci. Data">
        <title>Genome assembly of the Korean intertidal mud-creeper Batillaria attramentaria.</title>
        <authorList>
            <person name="Patra A.K."/>
            <person name="Ho P.T."/>
            <person name="Jun S."/>
            <person name="Lee S.J."/>
            <person name="Kim Y."/>
            <person name="Won Y.J."/>
        </authorList>
    </citation>
    <scope>NUCLEOTIDE SEQUENCE [LARGE SCALE GENOMIC DNA]</scope>
    <source>
        <strain evidence="15">Wonlab-2016</strain>
    </source>
</reference>
<comment type="subunit">
    <text evidence="3 12">Monomer.</text>
</comment>
<dbReference type="InterPro" id="IPR001212">
    <property type="entry name" value="Somatomedin_B_dom"/>
</dbReference>
<dbReference type="PROSITE" id="PS00524">
    <property type="entry name" value="SMB_1"/>
    <property type="match status" value="1"/>
</dbReference>
<evidence type="ECO:0000256" key="2">
    <source>
        <dbReference type="ARBA" id="ARBA00010168"/>
    </source>
</evidence>
<dbReference type="PROSITE" id="PS51959">
    <property type="entry name" value="ENDOU"/>
    <property type="match status" value="1"/>
</dbReference>
<evidence type="ECO:0000259" key="14">
    <source>
        <dbReference type="PROSITE" id="PS51959"/>
    </source>
</evidence>
<evidence type="ECO:0000256" key="3">
    <source>
        <dbReference type="ARBA" id="ARBA00011245"/>
    </source>
</evidence>
<sequence length="325" mass="36012">TSCVGRCGPGHDNSKPCQCNSFCTTYGDCCYDYQEVCEGGGGSGGSCDTLTALTEFFWANDVNRLTSSQYSVNWQSSVADGNTVDRAPDKFFSSVHSSAFDNSRPTFNAFLNLLDNYNTFIGITDFLTSGEWQEINNFYNLIRATPIFNKLYDYLSCEGHVTSEADFKAKFYTMWFDLYPRASSATSVLDSSGFEHVFAGELRVSGSTKSVSGFHSWIQFYQQENIGAIDYYGFVRRVPNSAQAYIAGANFEWIPPQSSRSAMKSLGSFFIGTSPEFDLALYTVCAFDFPNAICNVRLGGSNLQIQTWDINHVSGLQIGSAYPRI</sequence>
<dbReference type="CDD" id="cd21159">
    <property type="entry name" value="XendoU"/>
    <property type="match status" value="1"/>
</dbReference>
<name>A0ABD0JU56_9CAEN</name>
<feature type="domain" description="SMB" evidence="13">
    <location>
        <begin position="1"/>
        <end position="43"/>
    </location>
</feature>
<dbReference type="AlphaFoldDB" id="A0ABD0JU56"/>
<dbReference type="PROSITE" id="PS50958">
    <property type="entry name" value="SMB_2"/>
    <property type="match status" value="1"/>
</dbReference>
<proteinExistence type="inferred from homology"/>
<evidence type="ECO:0000256" key="8">
    <source>
        <dbReference type="ARBA" id="ARBA00022884"/>
    </source>
</evidence>
<evidence type="ECO:0000256" key="5">
    <source>
        <dbReference type="ARBA" id="ARBA00022723"/>
    </source>
</evidence>
<evidence type="ECO:0000256" key="9">
    <source>
        <dbReference type="ARBA" id="ARBA00023157"/>
    </source>
</evidence>
<evidence type="ECO:0000256" key="11">
    <source>
        <dbReference type="ARBA" id="ARBA00023239"/>
    </source>
</evidence>
<keyword evidence="5 12" id="KW-0479">Metal-binding</keyword>
<evidence type="ECO:0000259" key="13">
    <source>
        <dbReference type="PROSITE" id="PS50958"/>
    </source>
</evidence>
<evidence type="ECO:0000256" key="12">
    <source>
        <dbReference type="RuleBase" id="RU367085"/>
    </source>
</evidence>
<keyword evidence="8 12" id="KW-0694">RNA-binding</keyword>
<keyword evidence="6 12" id="KW-0255">Endonuclease</keyword>
<dbReference type="SUPFAM" id="SSF90188">
    <property type="entry name" value="Somatomedin B domain"/>
    <property type="match status" value="1"/>
</dbReference>
<evidence type="ECO:0000256" key="1">
    <source>
        <dbReference type="ARBA" id="ARBA00001936"/>
    </source>
</evidence>
<dbReference type="GO" id="GO:0016829">
    <property type="term" value="F:lyase activity"/>
    <property type="evidence" value="ECO:0007669"/>
    <property type="project" value="UniProtKB-KW"/>
</dbReference>
<dbReference type="PANTHER" id="PTHR12439:SF42">
    <property type="entry name" value="ENDORIBONUCLEASE-RELATED"/>
    <property type="match status" value="1"/>
</dbReference>
<dbReference type="GO" id="GO:0046872">
    <property type="term" value="F:metal ion binding"/>
    <property type="evidence" value="ECO:0007669"/>
    <property type="project" value="UniProtKB-UniRule"/>
</dbReference>